<keyword evidence="1" id="KW-0805">Transcription regulation</keyword>
<sequence>MAVSSEETEDARRRYAFVTPPSRLPGLVASATGYHTTDNPVGLHRGLPSPYLAFIFALDDAPIIGADTPDRALTPAAPRAEVLLGGLHQRPAYVVQPRSQVGIQLAVHPLAARRLFGPPTRELTELVGDGVAVLGAEAARLRERMAETPTWAERFELLWAYLRRRVEATERVEAPPPALVEGWRWLARFGGTGSMDGLARHLGYSGRRVSQLFGAELGASPKQVGRLFRFDLARRQIAADIDRTGRSDLGRVAAERGYYDQSHLVRDFRQYTGTSPSRWIAEEFRNIQAGGHRAPEDSPP</sequence>
<gene>
    <name evidence="5" type="ORF">BKA15_005603</name>
</gene>
<dbReference type="RefSeq" id="WP_179756459.1">
    <property type="nucleotide sequence ID" value="NZ_JACCBU010000001.1"/>
</dbReference>
<dbReference type="InterPro" id="IPR009057">
    <property type="entry name" value="Homeodomain-like_sf"/>
</dbReference>
<proteinExistence type="predicted"/>
<dbReference type="SMART" id="SM00342">
    <property type="entry name" value="HTH_ARAC"/>
    <property type="match status" value="1"/>
</dbReference>
<dbReference type="Gene3D" id="1.10.10.60">
    <property type="entry name" value="Homeodomain-like"/>
    <property type="match status" value="1"/>
</dbReference>
<accession>A0A7Y9ICH2</accession>
<evidence type="ECO:0000256" key="2">
    <source>
        <dbReference type="ARBA" id="ARBA00023125"/>
    </source>
</evidence>
<organism evidence="5 6">
    <name type="scientific">Microlunatus parietis</name>
    <dbReference type="NCBI Taxonomy" id="682979"/>
    <lineage>
        <taxon>Bacteria</taxon>
        <taxon>Bacillati</taxon>
        <taxon>Actinomycetota</taxon>
        <taxon>Actinomycetes</taxon>
        <taxon>Propionibacteriales</taxon>
        <taxon>Propionibacteriaceae</taxon>
        <taxon>Microlunatus</taxon>
    </lineage>
</organism>
<dbReference type="GO" id="GO:0043565">
    <property type="term" value="F:sequence-specific DNA binding"/>
    <property type="evidence" value="ECO:0007669"/>
    <property type="project" value="InterPro"/>
</dbReference>
<reference evidence="5 6" key="1">
    <citation type="submission" date="2020-07" db="EMBL/GenBank/DDBJ databases">
        <title>Sequencing the genomes of 1000 actinobacteria strains.</title>
        <authorList>
            <person name="Klenk H.-P."/>
        </authorList>
    </citation>
    <scope>NUCLEOTIDE SEQUENCE [LARGE SCALE GENOMIC DNA]</scope>
    <source>
        <strain evidence="5 6">DSM 22083</strain>
    </source>
</reference>
<evidence type="ECO:0000313" key="5">
    <source>
        <dbReference type="EMBL" id="NYE74274.1"/>
    </source>
</evidence>
<dbReference type="GO" id="GO:0003700">
    <property type="term" value="F:DNA-binding transcription factor activity"/>
    <property type="evidence" value="ECO:0007669"/>
    <property type="project" value="InterPro"/>
</dbReference>
<evidence type="ECO:0000313" key="6">
    <source>
        <dbReference type="Proteomes" id="UP000569914"/>
    </source>
</evidence>
<dbReference type="SUPFAM" id="SSF46689">
    <property type="entry name" value="Homeodomain-like"/>
    <property type="match status" value="1"/>
</dbReference>
<dbReference type="PROSITE" id="PS01124">
    <property type="entry name" value="HTH_ARAC_FAMILY_2"/>
    <property type="match status" value="1"/>
</dbReference>
<dbReference type="InterPro" id="IPR050204">
    <property type="entry name" value="AraC_XylS_family_regulators"/>
</dbReference>
<feature type="domain" description="HTH araC/xylS-type" evidence="4">
    <location>
        <begin position="194"/>
        <end position="282"/>
    </location>
</feature>
<dbReference type="PANTHER" id="PTHR46796:SF15">
    <property type="entry name" value="BLL1074 PROTEIN"/>
    <property type="match status" value="1"/>
</dbReference>
<keyword evidence="6" id="KW-1185">Reference proteome</keyword>
<protein>
    <submittedName>
        <fullName evidence="5">AraC-like DNA-binding protein</fullName>
    </submittedName>
</protein>
<evidence type="ECO:0000259" key="4">
    <source>
        <dbReference type="PROSITE" id="PS01124"/>
    </source>
</evidence>
<name>A0A7Y9ICH2_9ACTN</name>
<dbReference type="Proteomes" id="UP000569914">
    <property type="component" value="Unassembled WGS sequence"/>
</dbReference>
<dbReference type="EMBL" id="JACCBU010000001">
    <property type="protein sequence ID" value="NYE74274.1"/>
    <property type="molecule type" value="Genomic_DNA"/>
</dbReference>
<evidence type="ECO:0000256" key="1">
    <source>
        <dbReference type="ARBA" id="ARBA00023015"/>
    </source>
</evidence>
<dbReference type="AlphaFoldDB" id="A0A7Y9ICH2"/>
<evidence type="ECO:0000256" key="3">
    <source>
        <dbReference type="ARBA" id="ARBA00023163"/>
    </source>
</evidence>
<dbReference type="InterPro" id="IPR018060">
    <property type="entry name" value="HTH_AraC"/>
</dbReference>
<dbReference type="Pfam" id="PF12833">
    <property type="entry name" value="HTH_18"/>
    <property type="match status" value="1"/>
</dbReference>
<keyword evidence="2 5" id="KW-0238">DNA-binding</keyword>
<keyword evidence="3" id="KW-0804">Transcription</keyword>
<comment type="caution">
    <text evidence="5">The sequence shown here is derived from an EMBL/GenBank/DDBJ whole genome shotgun (WGS) entry which is preliminary data.</text>
</comment>
<dbReference type="PANTHER" id="PTHR46796">
    <property type="entry name" value="HTH-TYPE TRANSCRIPTIONAL ACTIVATOR RHAS-RELATED"/>
    <property type="match status" value="1"/>
</dbReference>